<dbReference type="SUPFAM" id="SSF51735">
    <property type="entry name" value="NAD(P)-binding Rossmann-fold domains"/>
    <property type="match status" value="1"/>
</dbReference>
<dbReference type="Gene3D" id="3.40.50.720">
    <property type="entry name" value="NAD(P)-binding Rossmann-like Domain"/>
    <property type="match status" value="1"/>
</dbReference>
<proteinExistence type="inferred from homology"/>
<dbReference type="AlphaFoldDB" id="A0A3E2HAP6"/>
<evidence type="ECO:0000313" key="2">
    <source>
        <dbReference type="EMBL" id="RFU30221.1"/>
    </source>
</evidence>
<comment type="caution">
    <text evidence="2">The sequence shown here is derived from an EMBL/GenBank/DDBJ whole genome shotgun (WGS) entry which is preliminary data.</text>
</comment>
<accession>A0A3E2HAP6</accession>
<dbReference type="STRING" id="5539.A0A3E2HAP6"/>
<dbReference type="GO" id="GO:0006633">
    <property type="term" value="P:fatty acid biosynthetic process"/>
    <property type="evidence" value="ECO:0007669"/>
    <property type="project" value="TreeGrafter"/>
</dbReference>
<organism evidence="2 3">
    <name type="scientific">Scytalidium lignicola</name>
    <name type="common">Hyphomycete</name>
    <dbReference type="NCBI Taxonomy" id="5539"/>
    <lineage>
        <taxon>Eukaryota</taxon>
        <taxon>Fungi</taxon>
        <taxon>Dikarya</taxon>
        <taxon>Ascomycota</taxon>
        <taxon>Pezizomycotina</taxon>
        <taxon>Leotiomycetes</taxon>
        <taxon>Leotiomycetes incertae sedis</taxon>
        <taxon>Scytalidium</taxon>
    </lineage>
</organism>
<evidence type="ECO:0000313" key="3">
    <source>
        <dbReference type="Proteomes" id="UP000258309"/>
    </source>
</evidence>
<dbReference type="Proteomes" id="UP000258309">
    <property type="component" value="Unassembled WGS sequence"/>
</dbReference>
<dbReference type="GO" id="GO:0016616">
    <property type="term" value="F:oxidoreductase activity, acting on the CH-OH group of donors, NAD or NADP as acceptor"/>
    <property type="evidence" value="ECO:0007669"/>
    <property type="project" value="TreeGrafter"/>
</dbReference>
<name>A0A3E2HAP6_SCYLI</name>
<evidence type="ECO:0000256" key="1">
    <source>
        <dbReference type="ARBA" id="ARBA00006484"/>
    </source>
</evidence>
<dbReference type="InterPro" id="IPR002347">
    <property type="entry name" value="SDR_fam"/>
</dbReference>
<feature type="non-terminal residue" evidence="2">
    <location>
        <position position="96"/>
    </location>
</feature>
<dbReference type="Pfam" id="PF00106">
    <property type="entry name" value="adh_short"/>
    <property type="match status" value="1"/>
</dbReference>
<dbReference type="InterPro" id="IPR036291">
    <property type="entry name" value="NAD(P)-bd_dom_sf"/>
</dbReference>
<dbReference type="GO" id="GO:0048038">
    <property type="term" value="F:quinone binding"/>
    <property type="evidence" value="ECO:0007669"/>
    <property type="project" value="TreeGrafter"/>
</dbReference>
<protein>
    <submittedName>
        <fullName evidence="2">Uncharacterized protein</fullName>
    </submittedName>
</protein>
<keyword evidence="3" id="KW-1185">Reference proteome</keyword>
<feature type="non-terminal residue" evidence="2">
    <location>
        <position position="1"/>
    </location>
</feature>
<dbReference type="PANTHER" id="PTHR42760">
    <property type="entry name" value="SHORT-CHAIN DEHYDROGENASES/REDUCTASES FAMILY MEMBER"/>
    <property type="match status" value="1"/>
</dbReference>
<dbReference type="EMBL" id="NCSJ02000106">
    <property type="protein sequence ID" value="RFU30221.1"/>
    <property type="molecule type" value="Genomic_DNA"/>
</dbReference>
<sequence length="96" mass="9874">MSTTNVSIPIRPNRSLKGRVAIVTGAGALEGGIGNGRASAILLAEDGCSVVCVDLNGELAQETVIMIERDRIGAGTAIAADISKAEDCKRVVDHTI</sequence>
<dbReference type="OrthoDB" id="1393670at2759"/>
<reference evidence="2 3" key="1">
    <citation type="submission" date="2018-05" db="EMBL/GenBank/DDBJ databases">
        <title>Draft genome sequence of Scytalidium lignicola DSM 105466, a ubiquitous saprotrophic fungus.</title>
        <authorList>
            <person name="Buettner E."/>
            <person name="Gebauer A.M."/>
            <person name="Hofrichter M."/>
            <person name="Liers C."/>
            <person name="Kellner H."/>
        </authorList>
    </citation>
    <scope>NUCLEOTIDE SEQUENCE [LARGE SCALE GENOMIC DNA]</scope>
    <source>
        <strain evidence="2 3">DSM 105466</strain>
    </source>
</reference>
<comment type="similarity">
    <text evidence="1">Belongs to the short-chain dehydrogenases/reductases (SDR) family.</text>
</comment>
<gene>
    <name evidence="2" type="ORF">B7463_g6114</name>
</gene>
<dbReference type="PANTHER" id="PTHR42760:SF122">
    <property type="entry name" value="NAD(P)-BINDING PROTEIN"/>
    <property type="match status" value="1"/>
</dbReference>